<comment type="caution">
    <text evidence="2">The sequence shown here is derived from an EMBL/GenBank/DDBJ whole genome shotgun (WGS) entry which is preliminary data.</text>
</comment>
<name>A0ABV1FPD0_9BACT</name>
<organism evidence="2 3">
    <name type="scientific">Hallella faecis</name>
    <dbReference type="NCBI Taxonomy" id="2841596"/>
    <lineage>
        <taxon>Bacteria</taxon>
        <taxon>Pseudomonadati</taxon>
        <taxon>Bacteroidota</taxon>
        <taxon>Bacteroidia</taxon>
        <taxon>Bacteroidales</taxon>
        <taxon>Prevotellaceae</taxon>
        <taxon>Hallella</taxon>
    </lineage>
</organism>
<protein>
    <recommendedName>
        <fullName evidence="4">MG2 domain protein</fullName>
    </recommendedName>
</protein>
<evidence type="ECO:0000256" key="1">
    <source>
        <dbReference type="SAM" id="SignalP"/>
    </source>
</evidence>
<dbReference type="RefSeq" id="WP_215759329.1">
    <property type="nucleotide sequence ID" value="NZ_JAHKBE010000010.1"/>
</dbReference>
<sequence length="858" mass="97631">MKQHKTYRLRSLTTILFFMVSLFPIHAAGNDSIGYFTKIVGKFNHVFPQEKLYLHLDNTGYFIGETLWFKVYQVCSSNDSLGGRSNIAYVELYNTTGEMEKQVKVKLNHGVGMGQIKLDDILRGGFFEIRAYTRYMLNWGKDAIFSRTIPVFEKPAKEGDYSNPRLWTPRATDVPSNRDKSEGLKHNINAKFYPEGGHLIKGFKTRVAFELLDQQGQRLKATCTLKQGTQTLMRTQTNNDGRGMVFVTPNDSPCTLYVVCDNGRSTNIPLPAAETSGVALSVDMMQKSQVPIQLSATADWQGQTVGVTLMNNGKVYFCEEHTLGDKPLTFSVPRRQMKEGVSQLTVIDEHGQILASRMLFGYPHTKVAPIHIAMDSVTGRTIKMSATTLPNTTFSLAVRDAGSQISEWNQNAASWLLLSSDLKGYINHAAYYLESDDNEHRQAADLLMLVQGWRRYDFQMMEGKKNFAFDYPIERQMILNGQIYRTKKKQPVEGIDLTLVLNNADGDALKGYTKTDSRGRYRFTVPACWGNGWTMYVKTSKEDKLQGYYVGVSRNFSPKPRALDPQERQPIQLPVPPINLQDAIDRGDLTLSTDSIHVLRQLLVTAKRWQKKNYWESYQGKMNTADLIFRPGDEVDQLLDKGMSMPTLIEYLKGKLPQLKGSDNVSGYMPYIKDQYNYYDTGLTYGRRPIMWFVNNRFACATGVSRRIRKPDNPNNIESERDGAVVPYAFPFYMDEVSKVLVTTANADINDWRAQQVGPNAIKIFVYQNPQGRYYRKKPNGLRTTWFHGLTYPETYEDRELMGIIPNEDFRRTLLWEPNLTTDANGKVSFEVLANSTCHDLYYSAEGITENGHVVVSQ</sequence>
<proteinExistence type="predicted"/>
<dbReference type="Proteomes" id="UP001487296">
    <property type="component" value="Unassembled WGS sequence"/>
</dbReference>
<evidence type="ECO:0000313" key="2">
    <source>
        <dbReference type="EMBL" id="MEQ2486254.1"/>
    </source>
</evidence>
<evidence type="ECO:0000313" key="3">
    <source>
        <dbReference type="Proteomes" id="UP001487296"/>
    </source>
</evidence>
<keyword evidence="1" id="KW-0732">Signal</keyword>
<accession>A0ABV1FPD0</accession>
<feature type="chain" id="PRO_5045886110" description="MG2 domain protein" evidence="1">
    <location>
        <begin position="28"/>
        <end position="858"/>
    </location>
</feature>
<evidence type="ECO:0008006" key="4">
    <source>
        <dbReference type="Google" id="ProtNLM"/>
    </source>
</evidence>
<gene>
    <name evidence="2" type="ORF">AAAT34_04185</name>
</gene>
<reference evidence="2 3" key="1">
    <citation type="submission" date="2024-04" db="EMBL/GenBank/DDBJ databases">
        <title>Human intestinal bacterial collection.</title>
        <authorList>
            <person name="Pauvert C."/>
            <person name="Hitch T.C.A."/>
            <person name="Clavel T."/>
        </authorList>
    </citation>
    <scope>NUCLEOTIDE SEQUENCE [LARGE SCALE GENOMIC DNA]</scope>
    <source>
        <strain evidence="2 3">CLA-AA-H145</strain>
    </source>
</reference>
<keyword evidence="3" id="KW-1185">Reference proteome</keyword>
<feature type="signal peptide" evidence="1">
    <location>
        <begin position="1"/>
        <end position="27"/>
    </location>
</feature>
<dbReference type="EMBL" id="JBBNFP010000010">
    <property type="protein sequence ID" value="MEQ2486254.1"/>
    <property type="molecule type" value="Genomic_DNA"/>
</dbReference>